<evidence type="ECO:0000313" key="2">
    <source>
        <dbReference type="EMBL" id="KAE8765814.1"/>
    </source>
</evidence>
<dbReference type="EMBL" id="WHJE01000004">
    <property type="protein sequence ID" value="KAE8765814.1"/>
    <property type="molecule type" value="Genomic_DNA"/>
</dbReference>
<evidence type="ECO:0000313" key="3">
    <source>
        <dbReference type="Proteomes" id="UP000451860"/>
    </source>
</evidence>
<sequence length="219" mass="22888">MSGGLALVYRGPASLPGCPEAVAQLLERSGRFDRVRYVGPHAATPLGAAVLGGATLYAQPGGGDLRPAYRRLRRHAAAVRDFVVSGGRYLGFCLGAYLAGRPGFGLLPGDADQYIASDGATVRHADDTIVTVRWRGRPRQVFFQDGPCFLLAPGGDAVVLAEYDNGRPAAVVARYGRGVVGVVGPHPEATPDWFTDAGLPVPPPATDLGLDLLEAVLST</sequence>
<evidence type="ECO:0000259" key="1">
    <source>
        <dbReference type="Pfam" id="PF09825"/>
    </source>
</evidence>
<dbReference type="Pfam" id="PF09825">
    <property type="entry name" value="BPL_N"/>
    <property type="match status" value="1"/>
</dbReference>
<dbReference type="PIRSF" id="PIRSF016642">
    <property type="entry name" value="UCP016642"/>
    <property type="match status" value="1"/>
</dbReference>
<dbReference type="RefSeq" id="WP_152200598.1">
    <property type="nucleotide sequence ID" value="NZ_VUKF01000004.1"/>
</dbReference>
<organism evidence="2 3">
    <name type="scientific">Georgenia thermotolerans</name>
    <dbReference type="NCBI Taxonomy" id="527326"/>
    <lineage>
        <taxon>Bacteria</taxon>
        <taxon>Bacillati</taxon>
        <taxon>Actinomycetota</taxon>
        <taxon>Actinomycetes</taxon>
        <taxon>Micrococcales</taxon>
        <taxon>Bogoriellaceae</taxon>
        <taxon>Georgenia</taxon>
    </lineage>
</organism>
<gene>
    <name evidence="2" type="ORF">GB883_01785</name>
</gene>
<feature type="domain" description="Biotin-protein ligase N-terminal" evidence="1">
    <location>
        <begin position="56"/>
        <end position="100"/>
    </location>
</feature>
<dbReference type="OrthoDB" id="20888at2"/>
<proteinExistence type="predicted"/>
<dbReference type="SUPFAM" id="SSF52317">
    <property type="entry name" value="Class I glutamine amidotransferase-like"/>
    <property type="match status" value="1"/>
</dbReference>
<dbReference type="InterPro" id="IPR019197">
    <property type="entry name" value="Biotin-prot_ligase_N"/>
</dbReference>
<protein>
    <recommendedName>
        <fullName evidence="1">Biotin-protein ligase N-terminal domain-containing protein</fullName>
    </recommendedName>
</protein>
<reference evidence="2 3" key="1">
    <citation type="submission" date="2019-10" db="EMBL/GenBank/DDBJ databases">
        <title>Georgenia wutianyii sp. nov. and Georgenia yuyongxinii sp. nov. isolated from plateau pika (Ochotona curzoniae) in the Qinghai-Tibet plateau of China.</title>
        <authorList>
            <person name="Tian Z."/>
        </authorList>
    </citation>
    <scope>NUCLEOTIDE SEQUENCE [LARGE SCALE GENOMIC DNA]</scope>
    <source>
        <strain evidence="2 3">DSM 21501</strain>
    </source>
</reference>
<dbReference type="InterPro" id="IPR015834">
    <property type="entry name" value="UCP016642"/>
</dbReference>
<dbReference type="Gene3D" id="3.40.50.880">
    <property type="match status" value="1"/>
</dbReference>
<dbReference type="Proteomes" id="UP000451860">
    <property type="component" value="Unassembled WGS sequence"/>
</dbReference>
<dbReference type="AlphaFoldDB" id="A0A7J5UU46"/>
<accession>A0A7J5UU46</accession>
<keyword evidence="3" id="KW-1185">Reference proteome</keyword>
<dbReference type="InterPro" id="IPR029062">
    <property type="entry name" value="Class_I_gatase-like"/>
</dbReference>
<name>A0A7J5UU46_9MICO</name>
<comment type="caution">
    <text evidence="2">The sequence shown here is derived from an EMBL/GenBank/DDBJ whole genome shotgun (WGS) entry which is preliminary data.</text>
</comment>